<protein>
    <submittedName>
        <fullName evidence="2">Uncharacterized protein</fullName>
    </submittedName>
</protein>
<accession>A0AAV8Z3V3</accession>
<dbReference type="AlphaFoldDB" id="A0AAV8Z3V3"/>
<proteinExistence type="predicted"/>
<keyword evidence="1" id="KW-0732">Signal</keyword>
<feature type="signal peptide" evidence="1">
    <location>
        <begin position="1"/>
        <end position="18"/>
    </location>
</feature>
<gene>
    <name evidence="2" type="ORF">NQ318_001820</name>
</gene>
<feature type="chain" id="PRO_5043698423" evidence="1">
    <location>
        <begin position="19"/>
        <end position="77"/>
    </location>
</feature>
<organism evidence="2 3">
    <name type="scientific">Aromia moschata</name>
    <dbReference type="NCBI Taxonomy" id="1265417"/>
    <lineage>
        <taxon>Eukaryota</taxon>
        <taxon>Metazoa</taxon>
        <taxon>Ecdysozoa</taxon>
        <taxon>Arthropoda</taxon>
        <taxon>Hexapoda</taxon>
        <taxon>Insecta</taxon>
        <taxon>Pterygota</taxon>
        <taxon>Neoptera</taxon>
        <taxon>Endopterygota</taxon>
        <taxon>Coleoptera</taxon>
        <taxon>Polyphaga</taxon>
        <taxon>Cucujiformia</taxon>
        <taxon>Chrysomeloidea</taxon>
        <taxon>Cerambycidae</taxon>
        <taxon>Cerambycinae</taxon>
        <taxon>Callichromatini</taxon>
        <taxon>Aromia</taxon>
    </lineage>
</organism>
<evidence type="ECO:0000256" key="1">
    <source>
        <dbReference type="SAM" id="SignalP"/>
    </source>
</evidence>
<dbReference type="Proteomes" id="UP001162162">
    <property type="component" value="Unassembled WGS sequence"/>
</dbReference>
<keyword evidence="3" id="KW-1185">Reference proteome</keyword>
<name>A0AAV8Z3V3_9CUCU</name>
<evidence type="ECO:0000313" key="2">
    <source>
        <dbReference type="EMBL" id="KAJ8957824.1"/>
    </source>
</evidence>
<reference evidence="2" key="1">
    <citation type="journal article" date="2023" name="Insect Mol. Biol.">
        <title>Genome sequencing provides insights into the evolution of gene families encoding plant cell wall-degrading enzymes in longhorned beetles.</title>
        <authorList>
            <person name="Shin N.R."/>
            <person name="Okamura Y."/>
            <person name="Kirsch R."/>
            <person name="Pauchet Y."/>
        </authorList>
    </citation>
    <scope>NUCLEOTIDE SEQUENCE</scope>
    <source>
        <strain evidence="2">AMC_N1</strain>
    </source>
</reference>
<dbReference type="EMBL" id="JAPWTK010000020">
    <property type="protein sequence ID" value="KAJ8957824.1"/>
    <property type="molecule type" value="Genomic_DNA"/>
</dbReference>
<sequence length="77" mass="8773">MFLILKIIQICLIKLCEIRLVILNETGQVLVRDSENNDIWIDMQEKTVWNGRPCGMGHVLAAIAGSKQNTPSDRRDH</sequence>
<comment type="caution">
    <text evidence="2">The sequence shown here is derived from an EMBL/GenBank/DDBJ whole genome shotgun (WGS) entry which is preliminary data.</text>
</comment>
<evidence type="ECO:0000313" key="3">
    <source>
        <dbReference type="Proteomes" id="UP001162162"/>
    </source>
</evidence>